<accession>A0A409WN53</accession>
<sequence>MTTPQNLPKAVYNPPKDVSNLATLTLICAIAPYFLVLPFALSTIPQTEDKTLILVAAFTCTFHMIYLSILYAALKPFKRRKPSFQLHPLKLNPGALGPSSSEANSCAGGLSGTSKRLQQKIDLIISLRNRTIRLAYFTLLSSWGWVGLLVLSATLTREVLRSAPGASLIITVEERLPGSQQLMGICGVQCGLMGVTIGLLAWQCAKLNKYIGITKVAKDVAPYFA</sequence>
<protein>
    <submittedName>
        <fullName evidence="2">Uncharacterized protein</fullName>
    </submittedName>
</protein>
<feature type="transmembrane region" description="Helical" evidence="1">
    <location>
        <begin position="134"/>
        <end position="155"/>
    </location>
</feature>
<comment type="caution">
    <text evidence="2">The sequence shown here is derived from an EMBL/GenBank/DDBJ whole genome shotgun (WGS) entry which is preliminary data.</text>
</comment>
<feature type="transmembrane region" description="Helical" evidence="1">
    <location>
        <begin position="53"/>
        <end position="74"/>
    </location>
</feature>
<dbReference type="AlphaFoldDB" id="A0A409WN53"/>
<feature type="transmembrane region" description="Helical" evidence="1">
    <location>
        <begin position="21"/>
        <end position="41"/>
    </location>
</feature>
<evidence type="ECO:0000313" key="2">
    <source>
        <dbReference type="EMBL" id="PPQ79929.1"/>
    </source>
</evidence>
<dbReference type="Proteomes" id="UP000284842">
    <property type="component" value="Unassembled WGS sequence"/>
</dbReference>
<evidence type="ECO:0000313" key="3">
    <source>
        <dbReference type="Proteomes" id="UP000284842"/>
    </source>
</evidence>
<keyword evidence="1" id="KW-0812">Transmembrane</keyword>
<proteinExistence type="predicted"/>
<dbReference type="InParanoid" id="A0A409WN53"/>
<gene>
    <name evidence="2" type="ORF">CVT24_003762</name>
</gene>
<name>A0A409WN53_9AGAR</name>
<feature type="transmembrane region" description="Helical" evidence="1">
    <location>
        <begin position="182"/>
        <end position="202"/>
    </location>
</feature>
<keyword evidence="1" id="KW-1133">Transmembrane helix</keyword>
<evidence type="ECO:0000256" key="1">
    <source>
        <dbReference type="SAM" id="Phobius"/>
    </source>
</evidence>
<dbReference type="EMBL" id="NHTK01005392">
    <property type="protein sequence ID" value="PPQ79929.1"/>
    <property type="molecule type" value="Genomic_DNA"/>
</dbReference>
<keyword evidence="1" id="KW-0472">Membrane</keyword>
<organism evidence="2 3">
    <name type="scientific">Panaeolus cyanescens</name>
    <dbReference type="NCBI Taxonomy" id="181874"/>
    <lineage>
        <taxon>Eukaryota</taxon>
        <taxon>Fungi</taxon>
        <taxon>Dikarya</taxon>
        <taxon>Basidiomycota</taxon>
        <taxon>Agaricomycotina</taxon>
        <taxon>Agaricomycetes</taxon>
        <taxon>Agaricomycetidae</taxon>
        <taxon>Agaricales</taxon>
        <taxon>Agaricineae</taxon>
        <taxon>Galeropsidaceae</taxon>
        <taxon>Panaeolus</taxon>
    </lineage>
</organism>
<reference evidence="2 3" key="1">
    <citation type="journal article" date="2018" name="Evol. Lett.">
        <title>Horizontal gene cluster transfer increased hallucinogenic mushroom diversity.</title>
        <authorList>
            <person name="Reynolds H.T."/>
            <person name="Vijayakumar V."/>
            <person name="Gluck-Thaler E."/>
            <person name="Korotkin H.B."/>
            <person name="Matheny P.B."/>
            <person name="Slot J.C."/>
        </authorList>
    </citation>
    <scope>NUCLEOTIDE SEQUENCE [LARGE SCALE GENOMIC DNA]</scope>
    <source>
        <strain evidence="2 3">2629</strain>
    </source>
</reference>
<keyword evidence="3" id="KW-1185">Reference proteome</keyword>